<keyword evidence="4" id="KW-1185">Reference proteome</keyword>
<dbReference type="InterPro" id="IPR029058">
    <property type="entry name" value="AB_hydrolase_fold"/>
</dbReference>
<evidence type="ECO:0000313" key="4">
    <source>
        <dbReference type="Proteomes" id="UP001177023"/>
    </source>
</evidence>
<evidence type="ECO:0000256" key="1">
    <source>
        <dbReference type="ARBA" id="ARBA00010884"/>
    </source>
</evidence>
<dbReference type="AlphaFoldDB" id="A0AA36CR56"/>
<dbReference type="SUPFAM" id="SSF53474">
    <property type="entry name" value="alpha/beta-Hydrolases"/>
    <property type="match status" value="1"/>
</dbReference>
<dbReference type="GO" id="GO:0051792">
    <property type="term" value="P:medium-chain fatty acid biosynthetic process"/>
    <property type="evidence" value="ECO:0007669"/>
    <property type="project" value="TreeGrafter"/>
</dbReference>
<dbReference type="GO" id="GO:0047372">
    <property type="term" value="F:monoacylglycerol lipase activity"/>
    <property type="evidence" value="ECO:0007669"/>
    <property type="project" value="TreeGrafter"/>
</dbReference>
<protein>
    <submittedName>
        <fullName evidence="2">Uncharacterized protein</fullName>
    </submittedName>
</protein>
<dbReference type="InterPro" id="IPR050960">
    <property type="entry name" value="AB_hydrolase_4_sf"/>
</dbReference>
<comment type="caution">
    <text evidence="2">The sequence shown here is derived from an EMBL/GenBank/DDBJ whole genome shotgun (WGS) entry which is preliminary data.</text>
</comment>
<sequence length="183" mass="20794">MILWNYLAKHTKENCGLLAGMVVSSPFDNFRSTASLETFFPRLFFNSHLAQCLKNVVLPHKELFHELIEWDVLMKSNTIRGFDQHFVVPMFGYRDWEHYYTEATLRTKVAQIPIPVLALNSADDCFAPIDSLPLDEISKSENVVAVVTKHGGHTAFMTHRDPNENGLVEPLLLDMGRAVFAES</sequence>
<accession>A0AA36CR56</accession>
<dbReference type="EMBL" id="CATQJA010002604">
    <property type="protein sequence ID" value="CAJ0572687.1"/>
    <property type="molecule type" value="Genomic_DNA"/>
</dbReference>
<reference evidence="2" key="1">
    <citation type="submission" date="2023-06" db="EMBL/GenBank/DDBJ databases">
        <authorList>
            <person name="Delattre M."/>
        </authorList>
    </citation>
    <scope>NUCLEOTIDE SEQUENCE</scope>
    <source>
        <strain evidence="2">AF72</strain>
    </source>
</reference>
<organism evidence="2 4">
    <name type="scientific">Mesorhabditis spiculigera</name>
    <dbReference type="NCBI Taxonomy" id="96644"/>
    <lineage>
        <taxon>Eukaryota</taxon>
        <taxon>Metazoa</taxon>
        <taxon>Ecdysozoa</taxon>
        <taxon>Nematoda</taxon>
        <taxon>Chromadorea</taxon>
        <taxon>Rhabditida</taxon>
        <taxon>Rhabditina</taxon>
        <taxon>Rhabditomorpha</taxon>
        <taxon>Rhabditoidea</taxon>
        <taxon>Rhabditidae</taxon>
        <taxon>Mesorhabditinae</taxon>
        <taxon>Mesorhabditis</taxon>
    </lineage>
</organism>
<dbReference type="PANTHER" id="PTHR10794:SF63">
    <property type="entry name" value="ALPHA_BETA HYDROLASE 1, ISOFORM A"/>
    <property type="match status" value="1"/>
</dbReference>
<feature type="non-terminal residue" evidence="2">
    <location>
        <position position="183"/>
    </location>
</feature>
<gene>
    <name evidence="2" type="ORF">MSPICULIGERA_LOCUS11069</name>
    <name evidence="3" type="ORF">MSPICULIGERA_LOCUS11104</name>
</gene>
<evidence type="ECO:0000313" key="2">
    <source>
        <dbReference type="EMBL" id="CAJ0572687.1"/>
    </source>
</evidence>
<dbReference type="PANTHER" id="PTHR10794">
    <property type="entry name" value="ABHYDROLASE DOMAIN-CONTAINING PROTEIN"/>
    <property type="match status" value="1"/>
</dbReference>
<comment type="similarity">
    <text evidence="1">Belongs to the AB hydrolase superfamily. AB hydrolase 4 family.</text>
</comment>
<dbReference type="Proteomes" id="UP001177023">
    <property type="component" value="Unassembled WGS sequence"/>
</dbReference>
<dbReference type="GO" id="GO:0051793">
    <property type="term" value="P:medium-chain fatty acid catabolic process"/>
    <property type="evidence" value="ECO:0007669"/>
    <property type="project" value="TreeGrafter"/>
</dbReference>
<dbReference type="EMBL" id="CATQJA010002604">
    <property type="protein sequence ID" value="CAJ0572724.1"/>
    <property type="molecule type" value="Genomic_DNA"/>
</dbReference>
<evidence type="ECO:0000313" key="3">
    <source>
        <dbReference type="EMBL" id="CAJ0572724.1"/>
    </source>
</evidence>
<dbReference type="GO" id="GO:0008126">
    <property type="term" value="F:acetylesterase activity"/>
    <property type="evidence" value="ECO:0007669"/>
    <property type="project" value="TreeGrafter"/>
</dbReference>
<name>A0AA36CR56_9BILA</name>
<proteinExistence type="inferred from homology"/>
<dbReference type="Gene3D" id="3.40.50.1820">
    <property type="entry name" value="alpha/beta hydrolase"/>
    <property type="match status" value="1"/>
</dbReference>